<evidence type="ECO:0000313" key="7">
    <source>
        <dbReference type="EMBL" id="EJK73790.1"/>
    </source>
</evidence>
<dbReference type="PANTHER" id="PTHR10015:SF206">
    <property type="entry name" value="HSF-TYPE DNA-BINDING DOMAIN-CONTAINING PROTEIN"/>
    <property type="match status" value="1"/>
</dbReference>
<dbReference type="OMA" id="IRGDECH"/>
<dbReference type="InterPro" id="IPR036390">
    <property type="entry name" value="WH_DNA-bd_sf"/>
</dbReference>
<dbReference type="InterPro" id="IPR036388">
    <property type="entry name" value="WH-like_DNA-bd_sf"/>
</dbReference>
<dbReference type="SUPFAM" id="SSF46785">
    <property type="entry name" value="Winged helix' DNA-binding domain"/>
    <property type="match status" value="1"/>
</dbReference>
<feature type="region of interest" description="Disordered" evidence="5">
    <location>
        <begin position="111"/>
        <end position="139"/>
    </location>
</feature>
<keyword evidence="3" id="KW-0539">Nucleus</keyword>
<feature type="domain" description="HSF-type DNA-binding" evidence="6">
    <location>
        <begin position="21"/>
        <end position="119"/>
    </location>
</feature>
<protein>
    <recommendedName>
        <fullName evidence="6">HSF-type DNA-binding domain-containing protein</fullName>
    </recommendedName>
</protein>
<name>K0T889_THAOC</name>
<feature type="compositionally biased region" description="Basic and acidic residues" evidence="5">
    <location>
        <begin position="117"/>
        <end position="138"/>
    </location>
</feature>
<dbReference type="Gene3D" id="1.10.10.10">
    <property type="entry name" value="Winged helix-like DNA-binding domain superfamily/Winged helix DNA-binding domain"/>
    <property type="match status" value="1"/>
</dbReference>
<dbReference type="Pfam" id="PF00447">
    <property type="entry name" value="HSF_DNA-bind"/>
    <property type="match status" value="1"/>
</dbReference>
<dbReference type="OrthoDB" id="48822at2759"/>
<comment type="similarity">
    <text evidence="4">Belongs to the HSF family.</text>
</comment>
<reference evidence="7 8" key="1">
    <citation type="journal article" date="2012" name="Genome Biol.">
        <title>Genome and low-iron response of an oceanic diatom adapted to chronic iron limitation.</title>
        <authorList>
            <person name="Lommer M."/>
            <person name="Specht M."/>
            <person name="Roy A.S."/>
            <person name="Kraemer L."/>
            <person name="Andreson R."/>
            <person name="Gutowska M.A."/>
            <person name="Wolf J."/>
            <person name="Bergner S.V."/>
            <person name="Schilhabel M.B."/>
            <person name="Klostermeier U.C."/>
            <person name="Beiko R.G."/>
            <person name="Rosenstiel P."/>
            <person name="Hippler M."/>
            <person name="Laroche J."/>
        </authorList>
    </citation>
    <scope>NUCLEOTIDE SEQUENCE [LARGE SCALE GENOMIC DNA]</scope>
    <source>
        <strain evidence="7 8">CCMP1005</strain>
    </source>
</reference>
<dbReference type="GO" id="GO:0003700">
    <property type="term" value="F:DNA-binding transcription factor activity"/>
    <property type="evidence" value="ECO:0007669"/>
    <property type="project" value="InterPro"/>
</dbReference>
<dbReference type="InterPro" id="IPR000232">
    <property type="entry name" value="HSF_DNA-bd"/>
</dbReference>
<evidence type="ECO:0000256" key="3">
    <source>
        <dbReference type="ARBA" id="ARBA00023242"/>
    </source>
</evidence>
<gene>
    <name evidence="7" type="ORF">THAOC_04566</name>
</gene>
<dbReference type="PANTHER" id="PTHR10015">
    <property type="entry name" value="HEAT SHOCK TRANSCRIPTION FACTOR"/>
    <property type="match status" value="1"/>
</dbReference>
<evidence type="ECO:0000256" key="1">
    <source>
        <dbReference type="ARBA" id="ARBA00004123"/>
    </source>
</evidence>
<dbReference type="EMBL" id="AGNL01004214">
    <property type="protein sequence ID" value="EJK73790.1"/>
    <property type="molecule type" value="Genomic_DNA"/>
</dbReference>
<keyword evidence="2" id="KW-0238">DNA-binding</keyword>
<sequence>MSDAMKKTPGRKRKFHRRKRPTNSFPFKLFQLLEDESTRQTGVSRSAVSWSPDGSSFRVNECDRFMSDVACKYFKMTKYRSFLNIWGFSRDVNQLDCDEWFHPSFQRGNPSALSGITRKDEGGNSNDDRQSDVRRDDAQLQSPGLEVNNDTLVDGAGYLAPVHHLSVARAANTYCPTQSISLQPTVANLNASYEGEVAYSHSMPEIGSATIIKSAAGEQDGCLLNDGMSMSKREHSESSMNEPASIQADSSSDYLSFLHHMIDAVDIDSNIRGDECHSGDYRTE</sequence>
<dbReference type="AlphaFoldDB" id="K0T889"/>
<evidence type="ECO:0000256" key="2">
    <source>
        <dbReference type="ARBA" id="ARBA00023125"/>
    </source>
</evidence>
<keyword evidence="8" id="KW-1185">Reference proteome</keyword>
<evidence type="ECO:0000313" key="8">
    <source>
        <dbReference type="Proteomes" id="UP000266841"/>
    </source>
</evidence>
<proteinExistence type="inferred from homology"/>
<dbReference type="Proteomes" id="UP000266841">
    <property type="component" value="Unassembled WGS sequence"/>
</dbReference>
<accession>K0T889</accession>
<comment type="caution">
    <text evidence="7">The sequence shown here is derived from an EMBL/GenBank/DDBJ whole genome shotgun (WGS) entry which is preliminary data.</text>
</comment>
<dbReference type="GO" id="GO:0005634">
    <property type="term" value="C:nucleus"/>
    <property type="evidence" value="ECO:0007669"/>
    <property type="project" value="UniProtKB-SubCell"/>
</dbReference>
<evidence type="ECO:0000256" key="5">
    <source>
        <dbReference type="SAM" id="MobiDB-lite"/>
    </source>
</evidence>
<evidence type="ECO:0000259" key="6">
    <source>
        <dbReference type="SMART" id="SM00415"/>
    </source>
</evidence>
<organism evidence="7 8">
    <name type="scientific">Thalassiosira oceanica</name>
    <name type="common">Marine diatom</name>
    <dbReference type="NCBI Taxonomy" id="159749"/>
    <lineage>
        <taxon>Eukaryota</taxon>
        <taxon>Sar</taxon>
        <taxon>Stramenopiles</taxon>
        <taxon>Ochrophyta</taxon>
        <taxon>Bacillariophyta</taxon>
        <taxon>Coscinodiscophyceae</taxon>
        <taxon>Thalassiosirophycidae</taxon>
        <taxon>Thalassiosirales</taxon>
        <taxon>Thalassiosiraceae</taxon>
        <taxon>Thalassiosira</taxon>
    </lineage>
</organism>
<comment type="subcellular location">
    <subcellularLocation>
        <location evidence="1">Nucleus</location>
    </subcellularLocation>
</comment>
<dbReference type="GO" id="GO:0043565">
    <property type="term" value="F:sequence-specific DNA binding"/>
    <property type="evidence" value="ECO:0007669"/>
    <property type="project" value="InterPro"/>
</dbReference>
<dbReference type="SMART" id="SM00415">
    <property type="entry name" value="HSF"/>
    <property type="match status" value="1"/>
</dbReference>
<evidence type="ECO:0000256" key="4">
    <source>
        <dbReference type="RuleBase" id="RU004020"/>
    </source>
</evidence>